<dbReference type="PROSITE" id="PS50088">
    <property type="entry name" value="ANK_REPEAT"/>
    <property type="match status" value="1"/>
</dbReference>
<dbReference type="Proteomes" id="UP001152797">
    <property type="component" value="Unassembled WGS sequence"/>
</dbReference>
<dbReference type="InterPro" id="IPR051070">
    <property type="entry name" value="NF-kappa-B_inhibitor"/>
</dbReference>
<keyword evidence="9" id="KW-1185">Reference proteome</keyword>
<reference evidence="7" key="2">
    <citation type="submission" date="2024-04" db="EMBL/GenBank/DDBJ databases">
        <authorList>
            <person name="Chen Y."/>
            <person name="Shah S."/>
            <person name="Dougan E. K."/>
            <person name="Thang M."/>
            <person name="Chan C."/>
        </authorList>
    </citation>
    <scope>NUCLEOTIDE SEQUENCE [LARGE SCALE GENOMIC DNA]</scope>
</reference>
<keyword evidence="1" id="KW-0677">Repeat</keyword>
<evidence type="ECO:0000256" key="4">
    <source>
        <dbReference type="SAM" id="Coils"/>
    </source>
</evidence>
<dbReference type="SUPFAM" id="SSF48403">
    <property type="entry name" value="Ankyrin repeat"/>
    <property type="match status" value="1"/>
</dbReference>
<feature type="compositionally biased region" description="Low complexity" evidence="5">
    <location>
        <begin position="90"/>
        <end position="100"/>
    </location>
</feature>
<feature type="repeat" description="ANK" evidence="3">
    <location>
        <begin position="15"/>
        <end position="47"/>
    </location>
</feature>
<organism evidence="6">
    <name type="scientific">Cladocopium goreaui</name>
    <dbReference type="NCBI Taxonomy" id="2562237"/>
    <lineage>
        <taxon>Eukaryota</taxon>
        <taxon>Sar</taxon>
        <taxon>Alveolata</taxon>
        <taxon>Dinophyceae</taxon>
        <taxon>Suessiales</taxon>
        <taxon>Symbiodiniaceae</taxon>
        <taxon>Cladocopium</taxon>
    </lineage>
</organism>
<evidence type="ECO:0000256" key="5">
    <source>
        <dbReference type="SAM" id="MobiDB-lite"/>
    </source>
</evidence>
<reference evidence="6" key="1">
    <citation type="submission" date="2022-10" db="EMBL/GenBank/DDBJ databases">
        <authorList>
            <person name="Chen Y."/>
            <person name="Dougan E. K."/>
            <person name="Chan C."/>
            <person name="Rhodes N."/>
            <person name="Thang M."/>
        </authorList>
    </citation>
    <scope>NUCLEOTIDE SEQUENCE</scope>
</reference>
<dbReference type="EMBL" id="CAMXCT010004233">
    <property type="protein sequence ID" value="CAI4008251.1"/>
    <property type="molecule type" value="Genomic_DNA"/>
</dbReference>
<dbReference type="EMBL" id="CAMXCT030004233">
    <property type="protein sequence ID" value="CAL4795563.1"/>
    <property type="molecule type" value="Genomic_DNA"/>
</dbReference>
<dbReference type="PANTHER" id="PTHR46680">
    <property type="entry name" value="NF-KAPPA-B INHIBITOR ALPHA"/>
    <property type="match status" value="1"/>
</dbReference>
<evidence type="ECO:0000313" key="8">
    <source>
        <dbReference type="EMBL" id="CAL4795563.1"/>
    </source>
</evidence>
<dbReference type="SMART" id="SM00248">
    <property type="entry name" value="ANK"/>
    <property type="match status" value="2"/>
</dbReference>
<evidence type="ECO:0000313" key="6">
    <source>
        <dbReference type="EMBL" id="CAI4008251.1"/>
    </source>
</evidence>
<evidence type="ECO:0000256" key="3">
    <source>
        <dbReference type="PROSITE-ProRule" id="PRU00023"/>
    </source>
</evidence>
<evidence type="ECO:0000256" key="2">
    <source>
        <dbReference type="ARBA" id="ARBA00023043"/>
    </source>
</evidence>
<dbReference type="GO" id="GO:0071356">
    <property type="term" value="P:cellular response to tumor necrosis factor"/>
    <property type="evidence" value="ECO:0007669"/>
    <property type="project" value="TreeGrafter"/>
</dbReference>
<proteinExistence type="predicted"/>
<feature type="compositionally biased region" description="Acidic residues" evidence="5">
    <location>
        <begin position="80"/>
        <end position="89"/>
    </location>
</feature>
<feature type="compositionally biased region" description="Polar residues" evidence="5">
    <location>
        <begin position="112"/>
        <end position="131"/>
    </location>
</feature>
<evidence type="ECO:0000313" key="7">
    <source>
        <dbReference type="EMBL" id="CAL1161626.1"/>
    </source>
</evidence>
<feature type="compositionally biased region" description="Basic and acidic residues" evidence="5">
    <location>
        <begin position="166"/>
        <end position="176"/>
    </location>
</feature>
<evidence type="ECO:0000313" key="9">
    <source>
        <dbReference type="Proteomes" id="UP001152797"/>
    </source>
</evidence>
<dbReference type="Pfam" id="PF12796">
    <property type="entry name" value="Ank_2"/>
    <property type="match status" value="1"/>
</dbReference>
<protein>
    <submittedName>
        <fullName evidence="8">Kinesin motor domain-containing protein</fullName>
    </submittedName>
</protein>
<feature type="coiled-coil region" evidence="4">
    <location>
        <begin position="203"/>
        <end position="256"/>
    </location>
</feature>
<dbReference type="InterPro" id="IPR036770">
    <property type="entry name" value="Ankyrin_rpt-contain_sf"/>
</dbReference>
<accession>A0A9P1DEN7</accession>
<dbReference type="InterPro" id="IPR002110">
    <property type="entry name" value="Ankyrin_rpt"/>
</dbReference>
<keyword evidence="4" id="KW-0175">Coiled coil</keyword>
<dbReference type="GO" id="GO:0051059">
    <property type="term" value="F:NF-kappaB binding"/>
    <property type="evidence" value="ECO:0007669"/>
    <property type="project" value="TreeGrafter"/>
</dbReference>
<keyword evidence="2 3" id="KW-0040">ANK repeat</keyword>
<feature type="non-terminal residue" evidence="6">
    <location>
        <position position="1"/>
    </location>
</feature>
<name>A0A9P1DEN7_9DINO</name>
<gene>
    <name evidence="6" type="ORF">C1SCF055_LOCUS33710</name>
</gene>
<dbReference type="EMBL" id="CAMXCT020004233">
    <property type="protein sequence ID" value="CAL1161626.1"/>
    <property type="molecule type" value="Genomic_DNA"/>
</dbReference>
<dbReference type="GO" id="GO:0005829">
    <property type="term" value="C:cytosol"/>
    <property type="evidence" value="ECO:0007669"/>
    <property type="project" value="TreeGrafter"/>
</dbReference>
<dbReference type="AlphaFoldDB" id="A0A9P1DEN7"/>
<dbReference type="Gene3D" id="1.25.40.20">
    <property type="entry name" value="Ankyrin repeat-containing domain"/>
    <property type="match status" value="1"/>
</dbReference>
<dbReference type="PANTHER" id="PTHR46680:SF3">
    <property type="entry name" value="NF-KAPPA-B INHIBITOR CACTUS"/>
    <property type="match status" value="1"/>
</dbReference>
<comment type="caution">
    <text evidence="6">The sequence shown here is derived from an EMBL/GenBank/DDBJ whole genome shotgun (WGS) entry which is preliminary data.</text>
</comment>
<feature type="region of interest" description="Disordered" evidence="5">
    <location>
        <begin position="79"/>
        <end position="189"/>
    </location>
</feature>
<sequence>MLLHAKAYIEARDHNGCTALMFAVANGNEAITRRLILAQANVNNFDYENHSCLNYALQFNQTKLVGLLKKAGAMDKLSLDDEDEEEDDGAASMSPSASPSRLQLPRGLPDCETSSCAESLSTEAPETSPLSAATGGADSPEVKKKKKKVKEEGEASPDAVKKKKKATADGEKAEKGTKKKKVKSQGLGEKGLMEAVAVQDEGAITVKEEKEAAREALKEAVAKPELSRLEQAIEKAQKAELEAKELAAAEKALSVERLKQDARGKLRDAE</sequence>
<evidence type="ECO:0000256" key="1">
    <source>
        <dbReference type="ARBA" id="ARBA00022737"/>
    </source>
</evidence>
<dbReference type="PROSITE" id="PS50297">
    <property type="entry name" value="ANK_REP_REGION"/>
    <property type="match status" value="1"/>
</dbReference>